<dbReference type="PANTHER" id="PTHR43329">
    <property type="entry name" value="EPOXIDE HYDROLASE"/>
    <property type="match status" value="1"/>
</dbReference>
<dbReference type="InterPro" id="IPR029058">
    <property type="entry name" value="AB_hydrolase_fold"/>
</dbReference>
<dbReference type="GO" id="GO:0016787">
    <property type="term" value="F:hydrolase activity"/>
    <property type="evidence" value="ECO:0007669"/>
    <property type="project" value="UniProtKB-KW"/>
</dbReference>
<comment type="similarity">
    <text evidence="2">Belongs to the AB hydrolase superfamily. Epoxide hydrolase family.</text>
</comment>
<evidence type="ECO:0000313" key="5">
    <source>
        <dbReference type="Proteomes" id="UP000436088"/>
    </source>
</evidence>
<evidence type="ECO:0000256" key="1">
    <source>
        <dbReference type="ARBA" id="ARBA00022801"/>
    </source>
</evidence>
<keyword evidence="1" id="KW-0378">Hydrolase</keyword>
<name>A0A6A2ZIJ8_HIBSY</name>
<dbReference type="Pfam" id="PF00561">
    <property type="entry name" value="Abhydrolase_1"/>
    <property type="match status" value="1"/>
</dbReference>
<protein>
    <submittedName>
        <fullName evidence="4">Detected protein of confused Function</fullName>
    </submittedName>
</protein>
<accession>A0A6A2ZIJ8</accession>
<organism evidence="4 5">
    <name type="scientific">Hibiscus syriacus</name>
    <name type="common">Rose of Sharon</name>
    <dbReference type="NCBI Taxonomy" id="106335"/>
    <lineage>
        <taxon>Eukaryota</taxon>
        <taxon>Viridiplantae</taxon>
        <taxon>Streptophyta</taxon>
        <taxon>Embryophyta</taxon>
        <taxon>Tracheophyta</taxon>
        <taxon>Spermatophyta</taxon>
        <taxon>Magnoliopsida</taxon>
        <taxon>eudicotyledons</taxon>
        <taxon>Gunneridae</taxon>
        <taxon>Pentapetalae</taxon>
        <taxon>rosids</taxon>
        <taxon>malvids</taxon>
        <taxon>Malvales</taxon>
        <taxon>Malvaceae</taxon>
        <taxon>Malvoideae</taxon>
        <taxon>Hibiscus</taxon>
    </lineage>
</organism>
<sequence>MEKIEHSYEQAKGLKLHVDQIGTGPKVVVFMYGFPEIWYSWRHQMVAVANAGYRAISFDFRGYGLAEHPPEPERATFNDFVDDVTALFDSLGISNLKQAHLVSKDFGAFVASMMGIPGRAEADFGRFDSKTVVRKIYIMFSGSESPVAASDNQEIMDLVDSSTLLPPRLSEEDIAETMMQSCGLDDGKISAPGLLIMGERDYLMKFPGTHFIQEQLPEEVNQLIISFLDKHSE</sequence>
<dbReference type="Gene3D" id="3.40.50.1820">
    <property type="entry name" value="alpha/beta hydrolase"/>
    <property type="match status" value="2"/>
</dbReference>
<feature type="domain" description="AB hydrolase-1" evidence="3">
    <location>
        <begin position="27"/>
        <end position="114"/>
    </location>
</feature>
<dbReference type="SUPFAM" id="SSF53474">
    <property type="entry name" value="alpha/beta-Hydrolases"/>
    <property type="match status" value="1"/>
</dbReference>
<reference evidence="4" key="1">
    <citation type="submission" date="2019-09" db="EMBL/GenBank/DDBJ databases">
        <title>Draft genome information of white flower Hibiscus syriacus.</title>
        <authorList>
            <person name="Kim Y.-M."/>
        </authorList>
    </citation>
    <scope>NUCLEOTIDE SEQUENCE [LARGE SCALE GENOMIC DNA]</scope>
    <source>
        <strain evidence="4">YM2019G1</strain>
    </source>
</reference>
<evidence type="ECO:0000259" key="3">
    <source>
        <dbReference type="Pfam" id="PF00561"/>
    </source>
</evidence>
<evidence type="ECO:0000313" key="4">
    <source>
        <dbReference type="EMBL" id="KAE8691430.1"/>
    </source>
</evidence>
<keyword evidence="5" id="KW-1185">Reference proteome</keyword>
<proteinExistence type="inferred from homology"/>
<dbReference type="InterPro" id="IPR000073">
    <property type="entry name" value="AB_hydrolase_1"/>
</dbReference>
<dbReference type="EMBL" id="VEPZ02001149">
    <property type="protein sequence ID" value="KAE8691430.1"/>
    <property type="molecule type" value="Genomic_DNA"/>
</dbReference>
<gene>
    <name evidence="4" type="ORF">F3Y22_tig00110890pilonHSYRG01362</name>
</gene>
<dbReference type="InterPro" id="IPR000639">
    <property type="entry name" value="Epox_hydrolase-like"/>
</dbReference>
<dbReference type="PRINTS" id="PR00412">
    <property type="entry name" value="EPOXHYDRLASE"/>
</dbReference>
<dbReference type="AlphaFoldDB" id="A0A6A2ZIJ8"/>
<comment type="caution">
    <text evidence="4">The sequence shown here is derived from an EMBL/GenBank/DDBJ whole genome shotgun (WGS) entry which is preliminary data.</text>
</comment>
<dbReference type="Proteomes" id="UP000436088">
    <property type="component" value="Unassembled WGS sequence"/>
</dbReference>
<evidence type="ECO:0000256" key="2">
    <source>
        <dbReference type="ARBA" id="ARBA00038334"/>
    </source>
</evidence>